<keyword evidence="2" id="KW-1185">Reference proteome</keyword>
<dbReference type="PANTHER" id="PTHR46177:SF1">
    <property type="entry name" value="INTEGRASE CATALYTIC DOMAIN-CONTAINING PROTEIN"/>
    <property type="match status" value="1"/>
</dbReference>
<evidence type="ECO:0000313" key="1">
    <source>
        <dbReference type="EMBL" id="KAG0141123.1"/>
    </source>
</evidence>
<dbReference type="PANTHER" id="PTHR46177">
    <property type="entry name" value="INTEGRASE CATALYTIC DOMAIN-CONTAINING PROTEIN"/>
    <property type="match status" value="1"/>
</dbReference>
<dbReference type="EMBL" id="MU167401">
    <property type="protein sequence ID" value="KAG0141123.1"/>
    <property type="molecule type" value="Genomic_DNA"/>
</dbReference>
<sequence>MVSHQQDTVEQLVHKIDPEGVALSCHGKLCCHCFYCPSPNYLWSSNGHDKLKPYGITIYGFIDFCAH</sequence>
<name>A0A9P6NBS4_9BASI</name>
<dbReference type="Proteomes" id="UP000886653">
    <property type="component" value="Unassembled WGS sequence"/>
</dbReference>
<proteinExistence type="predicted"/>
<comment type="caution">
    <text evidence="1">The sequence shown here is derived from an EMBL/GenBank/DDBJ whole genome shotgun (WGS) entry which is preliminary data.</text>
</comment>
<accession>A0A9P6NBS4</accession>
<gene>
    <name evidence="1" type="ORF">CROQUDRAFT_52179</name>
</gene>
<reference evidence="1" key="1">
    <citation type="submission" date="2013-11" db="EMBL/GenBank/DDBJ databases">
        <title>Genome sequence of the fusiform rust pathogen reveals effectors for host alternation and coevolution with pine.</title>
        <authorList>
            <consortium name="DOE Joint Genome Institute"/>
            <person name="Smith K."/>
            <person name="Pendleton A."/>
            <person name="Kubisiak T."/>
            <person name="Anderson C."/>
            <person name="Salamov A."/>
            <person name="Aerts A."/>
            <person name="Riley R."/>
            <person name="Clum A."/>
            <person name="Lindquist E."/>
            <person name="Ence D."/>
            <person name="Campbell M."/>
            <person name="Kronenberg Z."/>
            <person name="Feau N."/>
            <person name="Dhillon B."/>
            <person name="Hamelin R."/>
            <person name="Burleigh J."/>
            <person name="Smith J."/>
            <person name="Yandell M."/>
            <person name="Nelson C."/>
            <person name="Grigoriev I."/>
            <person name="Davis J."/>
        </authorList>
    </citation>
    <scope>NUCLEOTIDE SEQUENCE</scope>
    <source>
        <strain evidence="1">G11</strain>
    </source>
</reference>
<evidence type="ECO:0000313" key="2">
    <source>
        <dbReference type="Proteomes" id="UP000886653"/>
    </source>
</evidence>
<dbReference type="OrthoDB" id="2504287at2759"/>
<protein>
    <submittedName>
        <fullName evidence="1">Uncharacterized protein</fullName>
    </submittedName>
</protein>
<dbReference type="AlphaFoldDB" id="A0A9P6NBS4"/>
<organism evidence="1 2">
    <name type="scientific">Cronartium quercuum f. sp. fusiforme G11</name>
    <dbReference type="NCBI Taxonomy" id="708437"/>
    <lineage>
        <taxon>Eukaryota</taxon>
        <taxon>Fungi</taxon>
        <taxon>Dikarya</taxon>
        <taxon>Basidiomycota</taxon>
        <taxon>Pucciniomycotina</taxon>
        <taxon>Pucciniomycetes</taxon>
        <taxon>Pucciniales</taxon>
        <taxon>Coleosporiaceae</taxon>
        <taxon>Cronartium</taxon>
    </lineage>
</organism>